<evidence type="ECO:0000256" key="2">
    <source>
        <dbReference type="SAM" id="Phobius"/>
    </source>
</evidence>
<proteinExistence type="predicted"/>
<evidence type="ECO:0000259" key="4">
    <source>
        <dbReference type="Pfam" id="PF19353"/>
    </source>
</evidence>
<keyword evidence="2" id="KW-0812">Transmembrane</keyword>
<dbReference type="Pfam" id="PF01551">
    <property type="entry name" value="Peptidase_M23"/>
    <property type="match status" value="1"/>
</dbReference>
<dbReference type="SUPFAM" id="SSF51261">
    <property type="entry name" value="Duplicated hybrid motif"/>
    <property type="match status" value="1"/>
</dbReference>
<dbReference type="PANTHER" id="PTHR21666">
    <property type="entry name" value="PEPTIDASE-RELATED"/>
    <property type="match status" value="1"/>
</dbReference>
<dbReference type="InterPro" id="IPR016047">
    <property type="entry name" value="M23ase_b-sheet_dom"/>
</dbReference>
<name>A0ABT1XRZ3_9SPHN</name>
<dbReference type="InterPro" id="IPR045974">
    <property type="entry name" value="DUF5930"/>
</dbReference>
<dbReference type="Proteomes" id="UP001206067">
    <property type="component" value="Unassembled WGS sequence"/>
</dbReference>
<keyword evidence="6" id="KW-1185">Reference proteome</keyword>
<keyword evidence="1" id="KW-0732">Signal</keyword>
<feature type="domain" description="M23ase beta-sheet core" evidence="3">
    <location>
        <begin position="254"/>
        <end position="348"/>
    </location>
</feature>
<keyword evidence="2" id="KW-1133">Transmembrane helix</keyword>
<feature type="domain" description="DUF5930" evidence="4">
    <location>
        <begin position="2"/>
        <end position="64"/>
    </location>
</feature>
<dbReference type="InterPro" id="IPR011055">
    <property type="entry name" value="Dup_hybrid_motif"/>
</dbReference>
<evidence type="ECO:0000259" key="3">
    <source>
        <dbReference type="Pfam" id="PF01551"/>
    </source>
</evidence>
<reference evidence="5 6" key="1">
    <citation type="submission" date="2022-08" db="EMBL/GenBank/DDBJ databases">
        <title>Polyphasic taxonomy analysis of Qipengyuania sp.RS5-5.</title>
        <authorList>
            <person name="Xamxidin M."/>
            <person name="Wu M."/>
        </authorList>
    </citation>
    <scope>NUCLEOTIDE SEQUENCE [LARGE SCALE GENOMIC DNA]</scope>
    <source>
        <strain evidence="5 6">RS5-5</strain>
    </source>
</reference>
<comment type="caution">
    <text evidence="5">The sequence shown here is derived from an EMBL/GenBank/DDBJ whole genome shotgun (WGS) entry which is preliminary data.</text>
</comment>
<dbReference type="Pfam" id="PF19353">
    <property type="entry name" value="DUF5930"/>
    <property type="match status" value="1"/>
</dbReference>
<keyword evidence="2" id="KW-0472">Membrane</keyword>
<evidence type="ECO:0000313" key="5">
    <source>
        <dbReference type="EMBL" id="MCR2834423.1"/>
    </source>
</evidence>
<accession>A0ABT1XRZ3</accession>
<dbReference type="EMBL" id="JANKHH010000005">
    <property type="protein sequence ID" value="MCR2834423.1"/>
    <property type="molecule type" value="Genomic_DNA"/>
</dbReference>
<gene>
    <name evidence="5" type="ORF">NSO95_10740</name>
</gene>
<protein>
    <submittedName>
        <fullName evidence="5">M23 family metallopeptidase</fullName>
    </submittedName>
</protein>
<dbReference type="PANTHER" id="PTHR21666:SF289">
    <property type="entry name" value="L-ALA--D-GLU ENDOPEPTIDASE"/>
    <property type="match status" value="1"/>
</dbReference>
<dbReference type="CDD" id="cd12797">
    <property type="entry name" value="M23_peptidase"/>
    <property type="match status" value="1"/>
</dbReference>
<evidence type="ECO:0000256" key="1">
    <source>
        <dbReference type="ARBA" id="ARBA00022729"/>
    </source>
</evidence>
<evidence type="ECO:0000313" key="6">
    <source>
        <dbReference type="Proteomes" id="UP001206067"/>
    </source>
</evidence>
<dbReference type="RefSeq" id="WP_257596329.1">
    <property type="nucleotide sequence ID" value="NZ_JANKHH010000005.1"/>
</dbReference>
<dbReference type="Gene3D" id="2.70.70.10">
    <property type="entry name" value="Glucose Permease (Domain IIA)"/>
    <property type="match status" value="1"/>
</dbReference>
<sequence>MANWFPDREFFMRSQGQVRFIKITSRVQIFAAAIAVTALLAWAISMAVMAWSQYAAGAERASLLQREAKVASAEERFDDYSNDLGKVVEDLNERQKLLEMGTEMLPEDIRDEETVSDSSTEAAETADKVSALFPEARELAQLEARQLALAERLTRFADRRSAQAAEALRKLGLDPAAMVRGADRTAMGGPFEKLASSRNGALDPRFERLGLSLSRMAALERTLDGIPQVLPASRASISSGFGYRRDPFNGHAAMHSGLDFKGPIGAPIYAAADGRVSFVGRKSGYGNVVEISHGNGLMTRYAHMSRFNARVGQVVEAGHIIGAIGNTGRSTGPHLHFEVRVNDRAVNPRPFLEKAPNVLKEARTAGPRKQAGA</sequence>
<dbReference type="InterPro" id="IPR050570">
    <property type="entry name" value="Cell_wall_metabolism_enzyme"/>
</dbReference>
<organism evidence="5 6">
    <name type="scientific">Parerythrobacter lacustris</name>
    <dbReference type="NCBI Taxonomy" id="2969984"/>
    <lineage>
        <taxon>Bacteria</taxon>
        <taxon>Pseudomonadati</taxon>
        <taxon>Pseudomonadota</taxon>
        <taxon>Alphaproteobacteria</taxon>
        <taxon>Sphingomonadales</taxon>
        <taxon>Erythrobacteraceae</taxon>
        <taxon>Parerythrobacter</taxon>
    </lineage>
</organism>
<feature type="transmembrane region" description="Helical" evidence="2">
    <location>
        <begin position="29"/>
        <end position="51"/>
    </location>
</feature>